<comment type="caution">
    <text evidence="7">The sequence shown here is derived from an EMBL/GenBank/DDBJ whole genome shotgun (WGS) entry which is preliminary data.</text>
</comment>
<dbReference type="GO" id="GO:0009306">
    <property type="term" value="P:protein secretion"/>
    <property type="evidence" value="ECO:0007669"/>
    <property type="project" value="InterPro"/>
</dbReference>
<dbReference type="PANTHER" id="PTHR36985">
    <property type="entry name" value="TRANSLOCATION AND ASSEMBLY MODULE SUBUNIT TAMB"/>
    <property type="match status" value="1"/>
</dbReference>
<dbReference type="Pfam" id="PF04357">
    <property type="entry name" value="TamB"/>
    <property type="match status" value="1"/>
</dbReference>
<keyword evidence="3" id="KW-1133">Transmembrane helix</keyword>
<accession>A0A398BST9</accession>
<dbReference type="RefSeq" id="WP_119135671.1">
    <property type="nucleotide sequence ID" value="NZ_QXXQ01000009.1"/>
</dbReference>
<dbReference type="PANTHER" id="PTHR36985:SF1">
    <property type="entry name" value="TRANSLOCATION AND ASSEMBLY MODULE SUBUNIT TAMB"/>
    <property type="match status" value="1"/>
</dbReference>
<dbReference type="Proteomes" id="UP000266649">
    <property type="component" value="Unassembled WGS sequence"/>
</dbReference>
<evidence type="ECO:0000256" key="3">
    <source>
        <dbReference type="ARBA" id="ARBA00022989"/>
    </source>
</evidence>
<gene>
    <name evidence="7" type="ORF">D2N39_15440</name>
</gene>
<keyword evidence="5" id="KW-0732">Signal</keyword>
<feature type="domain" description="Translocation and assembly module TamB C-terminal" evidence="6">
    <location>
        <begin position="923"/>
        <end position="1268"/>
    </location>
</feature>
<evidence type="ECO:0000256" key="5">
    <source>
        <dbReference type="SAM" id="SignalP"/>
    </source>
</evidence>
<evidence type="ECO:0000313" key="7">
    <source>
        <dbReference type="EMBL" id="RID90980.1"/>
    </source>
</evidence>
<feature type="chain" id="PRO_5017346905" evidence="5">
    <location>
        <begin position="19"/>
        <end position="1273"/>
    </location>
</feature>
<dbReference type="GO" id="GO:0005886">
    <property type="term" value="C:plasma membrane"/>
    <property type="evidence" value="ECO:0007669"/>
    <property type="project" value="InterPro"/>
</dbReference>
<protein>
    <submittedName>
        <fullName evidence="7">Translocation and assembly module protein TamB</fullName>
    </submittedName>
</protein>
<evidence type="ECO:0000313" key="8">
    <source>
        <dbReference type="Proteomes" id="UP000266649"/>
    </source>
</evidence>
<keyword evidence="4" id="KW-0472">Membrane</keyword>
<dbReference type="InterPro" id="IPR007452">
    <property type="entry name" value="TamB_C"/>
</dbReference>
<keyword evidence="2" id="KW-0812">Transmembrane</keyword>
<dbReference type="EMBL" id="QXXQ01000009">
    <property type="protein sequence ID" value="RID90980.1"/>
    <property type="molecule type" value="Genomic_DNA"/>
</dbReference>
<proteinExistence type="predicted"/>
<evidence type="ECO:0000259" key="6">
    <source>
        <dbReference type="Pfam" id="PF04357"/>
    </source>
</evidence>
<dbReference type="AlphaFoldDB" id="A0A398BST9"/>
<evidence type="ECO:0000256" key="1">
    <source>
        <dbReference type="ARBA" id="ARBA00004167"/>
    </source>
</evidence>
<evidence type="ECO:0000256" key="4">
    <source>
        <dbReference type="ARBA" id="ARBA00023136"/>
    </source>
</evidence>
<reference evidence="7 8" key="1">
    <citation type="submission" date="2018-09" db="EMBL/GenBank/DDBJ databases">
        <title>Gemmobacter lutimaris sp. nov., a marine bacterium isolated from tidal flat.</title>
        <authorList>
            <person name="Lee D.W."/>
            <person name="Yoo Y."/>
            <person name="Kim J.-J."/>
            <person name="Kim B.S."/>
        </authorList>
    </citation>
    <scope>NUCLEOTIDE SEQUENCE [LARGE SCALE GENOMIC DNA]</scope>
    <source>
        <strain evidence="7 8">YJ-T1-11</strain>
    </source>
</reference>
<sequence>MKRILVLALCTLPFAAHAQQDDRDWLTALLEDNLSGAGRKVTITGFAGALSSEATIDKLTIADDTGIWLTLDNVVLDWSRTALLTGSLSVERLTASEIVLDRLPIASADESLPAPEATPFALPDLPVSVEIGTLGADRIVLGPTVLGQPVEATLTASASLSGGEGKANLTLKRIDDGPEGNVVLTASYANESKVLALDLVAQEAAGGIAATLMGLPGNPAIELTVKGEGPLSDYAADIQLASGGAERLAGKITVGDTPEGDLRFAADLGGDPAPMFLPEYAGFFGSDVKLAASGTKATDGRLIVDNFTLQTQALDLRGDLALAADGLPQRFALKGTLGKDGTPVLLPLTTDLPTSVTHADIVLGFDAAEAETWSADIAMTGFDRADLKLREAKIKGSGVINRADGKPAVSGAFDFAADGIAPSDPALAQALGTGIRGTVGFRWREGYDALQLTELALNGADYSLDGTVNLSGLDNSLSLTGKGALRADDLSRFAALADRPLAGRADMRLGGSYALLGGMFDVTGQINGHALRTGIPEADNLLSGSSTIDISAIRDESGLRLRQLDLAAASLRAMVSGQLASSGSDLSADVDFGDISVLGGPYSGALTGRAHFTGTPEAGTVIFDGTGTGLKVGIAEADALLRGASTISAEAGIAGETVDLRKLEVRAATLAASARGKLALAGSDVSADLKFSDLSALGGSYRGALDASATFTGTPEAGKLTAKASGRNLGIGQSETDRLLAGETRLTADLALAGGRIKVNTATLDNPQLRVAADGSISDTTRQVNLTADLVNLATLLPEFPGRLSVRGQVVDDGSTYRLDLTGQGPGGIDSKVQGTISPDFRTANLSAVGAAQAALANAFIDPRTVSGSIRYDLALRGPLQPASLSGRISLSDIRVSDPSLPTALTGFNGAINLAGGRAALDLTGSVTTGGTIRLGGGLGLAAPYNADLAVQLQQLILKDPQLFTTRVNGNITMKGPLTGGAVIAGNIDLSETELVVPSTGLGSAGGLEGLRHVAEPADVHATRARAGLLETVSNAAGGSGRPYPLDLRISAPQRLFIRGRGLDAELGGELRLQGTTANVVPSGSFNLVRGRLDILGKRLTLSEALLQLQGDFDPFISILASNDDGEIVSSVKIEGQATDPKITFVSQPELPQEEVLSHLLFGRDLTSLSAFQAAQLASAVATLAGKGGDGIIGKLRKGFGLDDLDVSTDAQGDTTLKAGKYISSKAYTEIEVDQNGQAKINLNLDLSKTVTLRGSVGGEGETSIGIFKEKDY</sequence>
<dbReference type="OrthoDB" id="7784409at2"/>
<organism evidence="7 8">
    <name type="scientific">Gemmobacter lutimaris</name>
    <dbReference type="NCBI Taxonomy" id="2306023"/>
    <lineage>
        <taxon>Bacteria</taxon>
        <taxon>Pseudomonadati</taxon>
        <taxon>Pseudomonadota</taxon>
        <taxon>Alphaproteobacteria</taxon>
        <taxon>Rhodobacterales</taxon>
        <taxon>Paracoccaceae</taxon>
        <taxon>Gemmobacter</taxon>
    </lineage>
</organism>
<keyword evidence="8" id="KW-1185">Reference proteome</keyword>
<evidence type="ECO:0000256" key="2">
    <source>
        <dbReference type="ARBA" id="ARBA00022692"/>
    </source>
</evidence>
<name>A0A398BST9_9RHOB</name>
<feature type="signal peptide" evidence="5">
    <location>
        <begin position="1"/>
        <end position="18"/>
    </location>
</feature>
<comment type="subcellular location">
    <subcellularLocation>
        <location evidence="1">Membrane</location>
        <topology evidence="1">Single-pass membrane protein</topology>
    </subcellularLocation>
</comment>